<dbReference type="InterPro" id="IPR055455">
    <property type="entry name" value="HEAT_PSME4"/>
</dbReference>
<comment type="caution">
    <text evidence="5">The sequence shown here is derived from an EMBL/GenBank/DDBJ whole genome shotgun (WGS) entry which is preliminary data.</text>
</comment>
<dbReference type="EMBL" id="JAPWDV010000002">
    <property type="protein sequence ID" value="KAJ6219106.1"/>
    <property type="molecule type" value="Genomic_DNA"/>
</dbReference>
<dbReference type="PANTHER" id="PTHR32170:SF3">
    <property type="entry name" value="PROTEASOME ACTIVATOR COMPLEX SUBUNIT 4"/>
    <property type="match status" value="1"/>
</dbReference>
<evidence type="ECO:0000259" key="3">
    <source>
        <dbReference type="Pfam" id="PF11919"/>
    </source>
</evidence>
<dbReference type="GO" id="GO:0005829">
    <property type="term" value="C:cytosol"/>
    <property type="evidence" value="ECO:0007669"/>
    <property type="project" value="TreeGrafter"/>
</dbReference>
<dbReference type="GO" id="GO:0016607">
    <property type="term" value="C:nuclear speck"/>
    <property type="evidence" value="ECO:0007669"/>
    <property type="project" value="UniProtKB-SubCell"/>
</dbReference>
<organism evidence="5 6">
    <name type="scientific">Blomia tropicalis</name>
    <name type="common">Mite</name>
    <dbReference type="NCBI Taxonomy" id="40697"/>
    <lineage>
        <taxon>Eukaryota</taxon>
        <taxon>Metazoa</taxon>
        <taxon>Ecdysozoa</taxon>
        <taxon>Arthropoda</taxon>
        <taxon>Chelicerata</taxon>
        <taxon>Arachnida</taxon>
        <taxon>Acari</taxon>
        <taxon>Acariformes</taxon>
        <taxon>Sarcoptiformes</taxon>
        <taxon>Astigmata</taxon>
        <taxon>Glycyphagoidea</taxon>
        <taxon>Echimyopodidae</taxon>
        <taxon>Blomia</taxon>
    </lineage>
</organism>
<sequence>MSSDSSRPRKRLKVDNDSKEQGLSEEQLQWLRKNDCMQKLVPYRDGLVKTRKKIWFNLKENLCEAILQQGQPLRDWLWGCIQYVTTFGIAITKEEHVATIKLLMKALVEIEHDFLLIEEIASFLCLLLKRPDLLTLDHFIRRLRMEQNRKNKNYWFLHTPEWARITPSIQKEFSDIIWYLFTNINIGKFDVELIHKICLFCPEPMSEEVIRKFEFAQERYYEPNRMRSALQLFSASLYHLVIDEKVGPKYRTFVIPILSQLMQSINSTDAELCYLHLFAIRSIVLLNIPLEDFSNETTKSNSIEDSFTLKLYSDSVQLDSFPFDYLDLCFSLIDSGNDDIFKASKKKLELNSIVFETFKYICGNVSKDRFKALVDKLFNFIMTSIYENADCRTMLQTLIEALLTVDKSGYAYDKFYPIIIAKIMSAIDDQSRYSNVCKSEFTYYFGFLSIFSTNYNGASILRYRTKTIDLFERFTRIDFENDSFMMNCITTTIVDIFTNLTYDYFPDQVHCNLSNENYESRLQKFKEWPLRISYQNVSLKWNSLNSFEDQTIFARELFDRFIFPHISLLNNWIDGNVELSKSQLEKSLSLLTSIRGFSQALPLFPTFENFKQVKYLKNLPVLFSSKMFADLPNIREDLINLLKNVICKLKETHPDNSHLFTLTVQLIEFTLFNDCSFEFTKYFFNKIYVPLDQKEKLFPPSILHSKLDVYYWHIITVLNIWHTRVFTPSHEIAVHLLFDLATCSHTTVRIDAQKILSWMLQIFPYAFEMILPNIVINLKKYEENYDTFKGTLHVLRGRGFDALLLCSNWKWIQKLWPALVQINYAEKLKIASLLDNLSLFTEDYWTISITKKCISTTFNDLFRMAQTLQFKVPNVSEIENIEKLIVQWNQSTHEIYYKIINQLISILDPHKLHWRFYNLGLSLLDLLIRHDITFPKEAVKIFLENLVHDSVQIRQTSLTSFEKILYQIKSMNKKTITYVNGNEVTSIELQKGCYLDKELFNKTSFYDKIHIGFYDDCSYMLKKRGDFTSLETYNFIVDKFKEEIFLDKMFKLHSLDAEGPEKDFPADENFQMWKYLFQIFKLFNWNVVVPRIERYAQSKFFYEQKYALEIMISIARVIPNFNFDQLTLIRNFFMKLFNIQLRTFNETVINYWDTLFEEFLRQNDIRRNYWILELLFDLITTNEPISTFHQSSALSFIGFFSMNNWRYANESKQILERYEKLFQHNNQLVRNTLSSELVHVFNHKVGIGITNRINQVDKNEFIDRIVSRLNESLCVLDVSMDSESATNMASIKSTIFDNNTETGQQLHYYLETIADWVSNSFSHEHHNQWDTSYYLKLLPMFGLVQTTNETVQSAVQSAIINIASNYYKEDEFELILPIINKLSTNWSWSSRLVYSNRLLDILLLLLQDEMIEVRNSAVIAFSTFIAWDLIEPDRNKQMISDFKSKAANLSNSLIIRHYAILGLSSQLYAHRSIPPQLPDILVFLSKFLNDQSKPIQLAVNEAFKFFKEMHQDKWVDLKHHFTAEQFTQLSNVLTNSYYIS</sequence>
<evidence type="ECO:0000313" key="5">
    <source>
        <dbReference type="EMBL" id="KAJ6219106.1"/>
    </source>
</evidence>
<dbReference type="GO" id="GO:0070628">
    <property type="term" value="F:proteasome binding"/>
    <property type="evidence" value="ECO:0007669"/>
    <property type="project" value="InterPro"/>
</dbReference>
<dbReference type="GO" id="GO:0016504">
    <property type="term" value="F:peptidase activator activity"/>
    <property type="evidence" value="ECO:0007669"/>
    <property type="project" value="InterPro"/>
</dbReference>
<dbReference type="SUPFAM" id="SSF48371">
    <property type="entry name" value="ARM repeat"/>
    <property type="match status" value="2"/>
</dbReference>
<dbReference type="Pfam" id="PF23096">
    <property type="entry name" value="HEAT_PSME4"/>
    <property type="match status" value="1"/>
</dbReference>
<comment type="subcellular location">
    <subcellularLocation>
        <location evidence="1">Nucleus speckle</location>
    </subcellularLocation>
</comment>
<dbReference type="InterPro" id="IPR011989">
    <property type="entry name" value="ARM-like"/>
</dbReference>
<dbReference type="PANTHER" id="PTHR32170">
    <property type="entry name" value="PROTEASOME ACTIVATOR COMPLEX SUBUNIT 4"/>
    <property type="match status" value="1"/>
</dbReference>
<dbReference type="InterPro" id="IPR021843">
    <property type="entry name" value="PSME4_C"/>
</dbReference>
<feature type="domain" description="Proteasome activator complex subunit 4-like HEAT repeat-like" evidence="4">
    <location>
        <begin position="938"/>
        <end position="1197"/>
    </location>
</feature>
<evidence type="ECO:0000259" key="4">
    <source>
        <dbReference type="Pfam" id="PF23096"/>
    </source>
</evidence>
<feature type="domain" description="Proteasome activator complex subunit 4 C-terminal" evidence="3">
    <location>
        <begin position="1454"/>
        <end position="1539"/>
    </location>
</feature>
<keyword evidence="6" id="KW-1185">Reference proteome</keyword>
<dbReference type="Gene3D" id="1.25.10.10">
    <property type="entry name" value="Leucine-rich Repeat Variant"/>
    <property type="match status" value="1"/>
</dbReference>
<dbReference type="Proteomes" id="UP001142055">
    <property type="component" value="Chromosome 2"/>
</dbReference>
<proteinExistence type="predicted"/>
<dbReference type="InterPro" id="IPR035309">
    <property type="entry name" value="PSME4"/>
</dbReference>
<dbReference type="InterPro" id="IPR016024">
    <property type="entry name" value="ARM-type_fold"/>
</dbReference>
<evidence type="ECO:0000313" key="6">
    <source>
        <dbReference type="Proteomes" id="UP001142055"/>
    </source>
</evidence>
<dbReference type="GO" id="GO:0010499">
    <property type="term" value="P:proteasomal ubiquitin-independent protein catabolic process"/>
    <property type="evidence" value="ECO:0007669"/>
    <property type="project" value="TreeGrafter"/>
</dbReference>
<dbReference type="OMA" id="PYTRTWD"/>
<dbReference type="Pfam" id="PF11919">
    <property type="entry name" value="PSME4_C"/>
    <property type="match status" value="1"/>
</dbReference>
<accession>A0A9Q0M4L8</accession>
<protein>
    <submittedName>
        <fullName evidence="5">Uncharacterized protein</fullName>
    </submittedName>
</protein>
<feature type="region of interest" description="Disordered" evidence="2">
    <location>
        <begin position="1"/>
        <end position="20"/>
    </location>
</feature>
<gene>
    <name evidence="5" type="ORF">RDWZM_004918</name>
</gene>
<reference evidence="5" key="1">
    <citation type="submission" date="2022-12" db="EMBL/GenBank/DDBJ databases">
        <title>Genome assemblies of Blomia tropicalis.</title>
        <authorList>
            <person name="Cui Y."/>
        </authorList>
    </citation>
    <scope>NUCLEOTIDE SEQUENCE</scope>
    <source>
        <tissue evidence="5">Adult mites</tissue>
    </source>
</reference>
<evidence type="ECO:0000256" key="2">
    <source>
        <dbReference type="SAM" id="MobiDB-lite"/>
    </source>
</evidence>
<name>A0A9Q0M4L8_BLOTA</name>
<evidence type="ECO:0000256" key="1">
    <source>
        <dbReference type="ARBA" id="ARBA00004324"/>
    </source>
</evidence>